<feature type="domain" description="BD-FAE-like" evidence="2">
    <location>
        <begin position="51"/>
        <end position="142"/>
    </location>
</feature>
<dbReference type="OrthoDB" id="9771666at2"/>
<evidence type="ECO:0000259" key="2">
    <source>
        <dbReference type="Pfam" id="PF20434"/>
    </source>
</evidence>
<dbReference type="InterPro" id="IPR049492">
    <property type="entry name" value="BD-FAE-like_dom"/>
</dbReference>
<reference evidence="3 4" key="1">
    <citation type="submission" date="2016-10" db="EMBL/GenBank/DDBJ databases">
        <authorList>
            <person name="de Groot N.N."/>
        </authorList>
    </citation>
    <scope>NUCLEOTIDE SEQUENCE [LARGE SCALE GENOMIC DNA]</scope>
    <source>
        <strain evidence="3 4">DSM 23413</strain>
    </source>
</reference>
<dbReference type="EMBL" id="FNVD01000003">
    <property type="protein sequence ID" value="SEF70575.1"/>
    <property type="molecule type" value="Genomic_DNA"/>
</dbReference>
<dbReference type="PANTHER" id="PTHR48081:SF33">
    <property type="entry name" value="KYNURENINE FORMAMIDASE"/>
    <property type="match status" value="1"/>
</dbReference>
<dbReference type="Pfam" id="PF20434">
    <property type="entry name" value="BD-FAE"/>
    <property type="match status" value="1"/>
</dbReference>
<organism evidence="3 4">
    <name type="scientific">Jhaorihella thermophila</name>
    <dbReference type="NCBI Taxonomy" id="488547"/>
    <lineage>
        <taxon>Bacteria</taxon>
        <taxon>Pseudomonadati</taxon>
        <taxon>Pseudomonadota</taxon>
        <taxon>Alphaproteobacteria</taxon>
        <taxon>Rhodobacterales</taxon>
        <taxon>Paracoccaceae</taxon>
        <taxon>Jhaorihella</taxon>
    </lineage>
</organism>
<proteinExistence type="predicted"/>
<dbReference type="AlphaFoldDB" id="A0A1H5U638"/>
<dbReference type="GO" id="GO:0016787">
    <property type="term" value="F:hydrolase activity"/>
    <property type="evidence" value="ECO:0007669"/>
    <property type="project" value="UniProtKB-KW"/>
</dbReference>
<dbReference type="InterPro" id="IPR050300">
    <property type="entry name" value="GDXG_lipolytic_enzyme"/>
</dbReference>
<name>A0A1H5U638_9RHOB</name>
<evidence type="ECO:0000313" key="3">
    <source>
        <dbReference type="EMBL" id="SEF70575.1"/>
    </source>
</evidence>
<evidence type="ECO:0000256" key="1">
    <source>
        <dbReference type="ARBA" id="ARBA00022801"/>
    </source>
</evidence>
<dbReference type="Proteomes" id="UP000236742">
    <property type="component" value="Unassembled WGS sequence"/>
</dbReference>
<protein>
    <submittedName>
        <fullName evidence="3">Acetyl esterase/lipase</fullName>
    </submittedName>
</protein>
<gene>
    <name evidence="3" type="ORF">SAMN05421751_103238</name>
</gene>
<dbReference type="RefSeq" id="WP_104007186.1">
    <property type="nucleotide sequence ID" value="NZ_FNVD01000003.1"/>
</dbReference>
<dbReference type="Gene3D" id="3.40.50.1820">
    <property type="entry name" value="alpha/beta hydrolase"/>
    <property type="match status" value="1"/>
</dbReference>
<keyword evidence="1" id="KW-0378">Hydrolase</keyword>
<evidence type="ECO:0000313" key="4">
    <source>
        <dbReference type="Proteomes" id="UP000236742"/>
    </source>
</evidence>
<sequence>MIDWDDAFDNSGHVPGSADLPDIWAREAAAFRASARPELDVAYGPGPRNRLDLFRPEGTSRGLVVFVHGGYWHKFDKSFWSHLARGPLAHGWAVAVPSYTLAPEARIARITREIGQAIAHAASLVEGPIRLTGHSAGGHLVARMVCDDSPLPPLVLSRLARVVPISGVHDLRPLLQTKMNDQLHLDETEARTESPALHARKGATPVTLWVGAAERPEFLRQTRLIAEAWAGAGIRDIYEPGKNHFSVVEGLTDPASPLVAELLE</sequence>
<keyword evidence="4" id="KW-1185">Reference proteome</keyword>
<dbReference type="SUPFAM" id="SSF53474">
    <property type="entry name" value="alpha/beta-Hydrolases"/>
    <property type="match status" value="1"/>
</dbReference>
<accession>A0A1H5U638</accession>
<dbReference type="PANTHER" id="PTHR48081">
    <property type="entry name" value="AB HYDROLASE SUPERFAMILY PROTEIN C4A8.06C"/>
    <property type="match status" value="1"/>
</dbReference>
<dbReference type="InterPro" id="IPR029058">
    <property type="entry name" value="AB_hydrolase_fold"/>
</dbReference>